<keyword evidence="2" id="KW-0328">Glycosyltransferase</keyword>
<dbReference type="InterPro" id="IPR028098">
    <property type="entry name" value="Glyco_trans_4-like_N"/>
</dbReference>
<evidence type="ECO:0000259" key="1">
    <source>
        <dbReference type="Pfam" id="PF13439"/>
    </source>
</evidence>
<keyword evidence="3" id="KW-1185">Reference proteome</keyword>
<dbReference type="EC" id="2.4.-.-" evidence="2"/>
<dbReference type="Pfam" id="PF13692">
    <property type="entry name" value="Glyco_trans_1_4"/>
    <property type="match status" value="1"/>
</dbReference>
<sequence>MRIALLAHVRQPIRQPFLGGMEAHGWYLAEGLAARGHEVVLFASGDSDPRFTIDPVLPVHYEAVFPWAEHRGKPELIAHVDAGYAAACDRIARGGFDVVHNNSLHRFPLEQRRTARAPTVTSLHVPPYDALHHFVSISPSPTHRLTVTSARQLQAWWPNGAPPEASVLHNAIDPDAWPFFAEQGNGEAVWCGRITPNKGTHLAIRAAREAGVALTLFGAVEDPDYFAAEVEPLLDHGIRYGGHLDGAALAQELGRASVFLFTPCWDEPFGLVAIEAMACGLPVAAFDAGAAREVVGEAGCVAPAGDVTALAHALIRAMAIPRSTARRRVETHFARDLWLDRCEALYASVRTALPSAIAA</sequence>
<dbReference type="GO" id="GO:0016757">
    <property type="term" value="F:glycosyltransferase activity"/>
    <property type="evidence" value="ECO:0007669"/>
    <property type="project" value="UniProtKB-KW"/>
</dbReference>
<dbReference type="PANTHER" id="PTHR12526:SF595">
    <property type="entry name" value="BLL5217 PROTEIN"/>
    <property type="match status" value="1"/>
</dbReference>
<dbReference type="PANTHER" id="PTHR12526">
    <property type="entry name" value="GLYCOSYLTRANSFERASE"/>
    <property type="match status" value="1"/>
</dbReference>
<dbReference type="Pfam" id="PF13439">
    <property type="entry name" value="Glyco_transf_4"/>
    <property type="match status" value="1"/>
</dbReference>
<feature type="domain" description="Glycosyltransferase subfamily 4-like N-terminal" evidence="1">
    <location>
        <begin position="19"/>
        <end position="175"/>
    </location>
</feature>
<dbReference type="SUPFAM" id="SSF53756">
    <property type="entry name" value="UDP-Glycosyltransferase/glycogen phosphorylase"/>
    <property type="match status" value="1"/>
</dbReference>
<evidence type="ECO:0000313" key="3">
    <source>
        <dbReference type="Proteomes" id="UP001292182"/>
    </source>
</evidence>
<evidence type="ECO:0000313" key="2">
    <source>
        <dbReference type="EMBL" id="MDZ7281499.1"/>
    </source>
</evidence>
<accession>A0ABU5LNJ9</accession>
<name>A0ABU5LNJ9_9SPHN</name>
<comment type="caution">
    <text evidence="2">The sequence shown here is derived from an EMBL/GenBank/DDBJ whole genome shotgun (WGS) entry which is preliminary data.</text>
</comment>
<dbReference type="EMBL" id="JAOBTW010000006">
    <property type="protein sequence ID" value="MDZ7281499.1"/>
    <property type="molecule type" value="Genomic_DNA"/>
</dbReference>
<gene>
    <name evidence="2" type="ORF">N4G62_05590</name>
</gene>
<proteinExistence type="predicted"/>
<keyword evidence="2" id="KW-0808">Transferase</keyword>
<dbReference type="RefSeq" id="WP_322538859.1">
    <property type="nucleotide sequence ID" value="NZ_JAOBTW010000006.1"/>
</dbReference>
<reference evidence="3" key="1">
    <citation type="submission" date="2023-07" db="EMBL/GenBank/DDBJ databases">
        <title>Whole genome sequence analysis of rice epiphytic Sphingomonas sanguinis OsEp_Plm_15B2.</title>
        <authorList>
            <person name="Sahu K.P."/>
            <person name="Asharani P."/>
            <person name="Reddy B."/>
            <person name="Kumar A."/>
        </authorList>
    </citation>
    <scope>NUCLEOTIDE SEQUENCE [LARGE SCALE GENOMIC DNA]</scope>
    <source>
        <strain evidence="3">OsEp_Plm_15B2</strain>
    </source>
</reference>
<dbReference type="Gene3D" id="3.40.50.2000">
    <property type="entry name" value="Glycogen Phosphorylase B"/>
    <property type="match status" value="2"/>
</dbReference>
<organism evidence="2 3">
    <name type="scientific">Sphingomonas sanguinis</name>
    <dbReference type="NCBI Taxonomy" id="33051"/>
    <lineage>
        <taxon>Bacteria</taxon>
        <taxon>Pseudomonadati</taxon>
        <taxon>Pseudomonadota</taxon>
        <taxon>Alphaproteobacteria</taxon>
        <taxon>Sphingomonadales</taxon>
        <taxon>Sphingomonadaceae</taxon>
        <taxon>Sphingomonas</taxon>
    </lineage>
</organism>
<dbReference type="Proteomes" id="UP001292182">
    <property type="component" value="Unassembled WGS sequence"/>
</dbReference>
<protein>
    <submittedName>
        <fullName evidence="2">Glycosyltransferase</fullName>
        <ecNumber evidence="2">2.4.-.-</ecNumber>
    </submittedName>
</protein>